<evidence type="ECO:0000256" key="1">
    <source>
        <dbReference type="SAM" id="MobiDB-lite"/>
    </source>
</evidence>
<name>A0AAW1Q543_9CHLO</name>
<proteinExistence type="predicted"/>
<sequence>MDGSYIKQLAPNFQAGLQLNAANDRHGCHPVASCDPVDSLRHPYAWPLSISEDRSPSRKPRDWHEVHDMMLGAGEIPGAGEELGASSRLSSLHSERTRPWRRLPFHSPACSFQTEAPPACQGHGLQVATPSPSGLGVPVSTAGQPMPTSSFLPQCFLGIPNGADCEMALPNAQFAGPLDGRHEAQPTLTSIGEDIAHDNKLRDLPQLPISSPKHAANLCPLGSSMHAGDTCDANRVPDNPLPAEASPAVRLRHRRPRRQQHAQNPCNYLKALPAAAGHAFDAPREGPPTLRTEGLLAKPTSHSDTHDLPEQAGLMSLAAYAHGPTGNGLNAQHAHGRSQVTGTNAEGRADRASMRQHALQLPLRPQPESFVDEGKDIPITDAEGHPGQVDPSLLQQLQVTGRLMTENRRLSDANAVFCQLQRQAALALFQSANQLAHTNLDEADFPQNEHVASGGTPCLQVSGEAYAAQQHPSDPATCPAQVNSLLQLPEHGGNEQQCSRGNSSHHLHGPALSVHDVTDGLRHKGLHVNIGFAALHEAQDAKPAPAIDRAKRMIEERCAVQYRSVRARPE</sequence>
<dbReference type="EMBL" id="JALJOS010000077">
    <property type="protein sequence ID" value="KAK9816362.1"/>
    <property type="molecule type" value="Genomic_DNA"/>
</dbReference>
<keyword evidence="3" id="KW-1185">Reference proteome</keyword>
<feature type="region of interest" description="Disordered" evidence="1">
    <location>
        <begin position="325"/>
        <end position="348"/>
    </location>
</feature>
<dbReference type="Proteomes" id="UP001438707">
    <property type="component" value="Unassembled WGS sequence"/>
</dbReference>
<feature type="compositionally biased region" description="Basic residues" evidence="1">
    <location>
        <begin position="250"/>
        <end position="260"/>
    </location>
</feature>
<comment type="caution">
    <text evidence="2">The sequence shown here is derived from an EMBL/GenBank/DDBJ whole genome shotgun (WGS) entry which is preliminary data.</text>
</comment>
<feature type="region of interest" description="Disordered" evidence="1">
    <location>
        <begin position="279"/>
        <end position="308"/>
    </location>
</feature>
<evidence type="ECO:0000313" key="3">
    <source>
        <dbReference type="Proteomes" id="UP001438707"/>
    </source>
</evidence>
<evidence type="ECO:0000313" key="2">
    <source>
        <dbReference type="EMBL" id="KAK9816362.1"/>
    </source>
</evidence>
<organism evidence="2 3">
    <name type="scientific">Apatococcus lobatus</name>
    <dbReference type="NCBI Taxonomy" id="904363"/>
    <lineage>
        <taxon>Eukaryota</taxon>
        <taxon>Viridiplantae</taxon>
        <taxon>Chlorophyta</taxon>
        <taxon>core chlorophytes</taxon>
        <taxon>Trebouxiophyceae</taxon>
        <taxon>Chlorellales</taxon>
        <taxon>Chlorellaceae</taxon>
        <taxon>Apatococcus</taxon>
    </lineage>
</organism>
<accession>A0AAW1Q543</accession>
<dbReference type="AlphaFoldDB" id="A0AAW1Q543"/>
<protein>
    <submittedName>
        <fullName evidence="2">Uncharacterized protein</fullName>
    </submittedName>
</protein>
<gene>
    <name evidence="2" type="ORF">WJX74_003590</name>
</gene>
<feature type="region of interest" description="Disordered" evidence="1">
    <location>
        <begin position="230"/>
        <end position="262"/>
    </location>
</feature>
<feature type="region of interest" description="Disordered" evidence="1">
    <location>
        <begin position="491"/>
        <end position="512"/>
    </location>
</feature>
<reference evidence="2 3" key="1">
    <citation type="journal article" date="2024" name="Nat. Commun.">
        <title>Phylogenomics reveals the evolutionary origins of lichenization in chlorophyte algae.</title>
        <authorList>
            <person name="Puginier C."/>
            <person name="Libourel C."/>
            <person name="Otte J."/>
            <person name="Skaloud P."/>
            <person name="Haon M."/>
            <person name="Grisel S."/>
            <person name="Petersen M."/>
            <person name="Berrin J.G."/>
            <person name="Delaux P.M."/>
            <person name="Dal Grande F."/>
            <person name="Keller J."/>
        </authorList>
    </citation>
    <scope>NUCLEOTIDE SEQUENCE [LARGE SCALE GENOMIC DNA]</scope>
    <source>
        <strain evidence="2 3">SAG 2145</strain>
    </source>
</reference>